<feature type="transmembrane region" description="Helical" evidence="1">
    <location>
        <begin position="106"/>
        <end position="125"/>
    </location>
</feature>
<protein>
    <submittedName>
        <fullName evidence="2">Uncharacterized protein</fullName>
    </submittedName>
</protein>
<sequence>MDELSLTLTELALHNYSGAPFLGAYGLTWLVCAWLWRKFSLNIAAVATIFQGMVALPIALGISASLGMLTNQPGGELITQLSILLSMSQMLVLPLLIVLSVKGNLTAIPLIFALTVAIHFVPYAWLYQTLVYIGMAVLQAVALAFLYGTDKNKPVGQLMSKRGASLVCAVTGVLMLATGLIFIV</sequence>
<dbReference type="RefSeq" id="WP_147803247.1">
    <property type="nucleotide sequence ID" value="NZ_CP144914.1"/>
</dbReference>
<proteinExistence type="predicted"/>
<feature type="transmembrane region" description="Helical" evidence="1">
    <location>
        <begin position="43"/>
        <end position="66"/>
    </location>
</feature>
<feature type="transmembrane region" description="Helical" evidence="1">
    <location>
        <begin position="78"/>
        <end position="99"/>
    </location>
</feature>
<evidence type="ECO:0000313" key="3">
    <source>
        <dbReference type="Proteomes" id="UP000321816"/>
    </source>
</evidence>
<evidence type="ECO:0000313" key="2">
    <source>
        <dbReference type="EMBL" id="WWD80831.1"/>
    </source>
</evidence>
<keyword evidence="1" id="KW-1133">Transmembrane helix</keyword>
<feature type="transmembrane region" description="Helical" evidence="1">
    <location>
        <begin position="16"/>
        <end position="36"/>
    </location>
</feature>
<keyword evidence="1" id="KW-0472">Membrane</keyword>
<feature type="transmembrane region" description="Helical" evidence="1">
    <location>
        <begin position="131"/>
        <end position="150"/>
    </location>
</feature>
<keyword evidence="1" id="KW-0812">Transmembrane</keyword>
<reference evidence="2 3" key="1">
    <citation type="submission" date="2024-01" db="EMBL/GenBank/DDBJ databases">
        <title>Complete Genome Sequence of Alkalicoccus halolimnae BZ-SZ-XJ29T, a Moderately Halophilic Bacterium Isolated from a Salt Lake.</title>
        <authorList>
            <person name="Zhao B."/>
        </authorList>
    </citation>
    <scope>NUCLEOTIDE SEQUENCE [LARGE SCALE GENOMIC DNA]</scope>
    <source>
        <strain evidence="2 3">BZ-SZ-XJ29</strain>
    </source>
</reference>
<dbReference type="EMBL" id="CP144914">
    <property type="protein sequence ID" value="WWD80831.1"/>
    <property type="molecule type" value="Genomic_DNA"/>
</dbReference>
<dbReference type="Proteomes" id="UP000321816">
    <property type="component" value="Chromosome"/>
</dbReference>
<organism evidence="2 3">
    <name type="scientific">Alkalicoccus halolimnae</name>
    <dbReference type="NCBI Taxonomy" id="1667239"/>
    <lineage>
        <taxon>Bacteria</taxon>
        <taxon>Bacillati</taxon>
        <taxon>Bacillota</taxon>
        <taxon>Bacilli</taxon>
        <taxon>Bacillales</taxon>
        <taxon>Bacillaceae</taxon>
        <taxon>Alkalicoccus</taxon>
    </lineage>
</organism>
<gene>
    <name evidence="2" type="ORF">FTX54_004535</name>
</gene>
<dbReference type="InterPro" id="IPR053824">
    <property type="entry name" value="DUF7010"/>
</dbReference>
<dbReference type="KEGG" id="ahal:FTX54_004535"/>
<dbReference type="OrthoDB" id="3242785at2"/>
<keyword evidence="3" id="KW-1185">Reference proteome</keyword>
<dbReference type="AlphaFoldDB" id="A0A5C7F9R0"/>
<name>A0A5C7F9R0_9BACI</name>
<evidence type="ECO:0000256" key="1">
    <source>
        <dbReference type="SAM" id="Phobius"/>
    </source>
</evidence>
<accession>A0A5C7F9R0</accession>
<feature type="transmembrane region" description="Helical" evidence="1">
    <location>
        <begin position="162"/>
        <end position="183"/>
    </location>
</feature>
<dbReference type="Pfam" id="PF22765">
    <property type="entry name" value="DUF7010"/>
    <property type="match status" value="1"/>
</dbReference>